<reference evidence="2 3" key="1">
    <citation type="submission" date="2017-09" db="EMBL/GenBank/DDBJ databases">
        <title>Large-scale bioinformatics analysis of Bacillus genomes uncovers conserved roles of natural products in bacterial physiology.</title>
        <authorList>
            <consortium name="Agbiome Team Llc"/>
            <person name="Bleich R.M."/>
            <person name="Grubbs K.J."/>
            <person name="Santa Maria K.C."/>
            <person name="Allen S.E."/>
            <person name="Farag S."/>
            <person name="Shank E.A."/>
            <person name="Bowers A."/>
        </authorList>
    </citation>
    <scope>NUCLEOTIDE SEQUENCE [LARGE SCALE GENOMIC DNA]</scope>
    <source>
        <strain evidence="2 3">AFS022681</strain>
    </source>
</reference>
<evidence type="ECO:0000313" key="3">
    <source>
        <dbReference type="Proteomes" id="UP000220032"/>
    </source>
</evidence>
<feature type="signal peptide" evidence="1">
    <location>
        <begin position="1"/>
        <end position="27"/>
    </location>
</feature>
<feature type="chain" id="PRO_5013196624" evidence="1">
    <location>
        <begin position="28"/>
        <end position="157"/>
    </location>
</feature>
<protein>
    <submittedName>
        <fullName evidence="2">XoxI protein</fullName>
    </submittedName>
</protein>
<dbReference type="EMBL" id="NTRR01000041">
    <property type="protein sequence ID" value="PFE10614.1"/>
    <property type="molecule type" value="Genomic_DNA"/>
</dbReference>
<evidence type="ECO:0000256" key="1">
    <source>
        <dbReference type="SAM" id="SignalP"/>
    </source>
</evidence>
<dbReference type="RefSeq" id="WP_098343549.1">
    <property type="nucleotide sequence ID" value="NZ_NTRR01000041.1"/>
</dbReference>
<keyword evidence="1" id="KW-0732">Signal</keyword>
<comment type="caution">
    <text evidence="2">The sequence shown here is derived from an EMBL/GenBank/DDBJ whole genome shotgun (WGS) entry which is preliminary data.</text>
</comment>
<gene>
    <name evidence="2" type="ORF">CN307_24380</name>
</gene>
<evidence type="ECO:0000313" key="2">
    <source>
        <dbReference type="EMBL" id="PFE10614.1"/>
    </source>
</evidence>
<accession>A0A2A8ZWQ2</accession>
<dbReference type="Proteomes" id="UP000220032">
    <property type="component" value="Unassembled WGS sequence"/>
</dbReference>
<organism evidence="2 3">
    <name type="scientific">Bacillus cereus</name>
    <dbReference type="NCBI Taxonomy" id="1396"/>
    <lineage>
        <taxon>Bacteria</taxon>
        <taxon>Bacillati</taxon>
        <taxon>Bacillota</taxon>
        <taxon>Bacilli</taxon>
        <taxon>Bacillales</taxon>
        <taxon>Bacillaceae</taxon>
        <taxon>Bacillus</taxon>
        <taxon>Bacillus cereus group</taxon>
    </lineage>
</organism>
<name>A0A2A8ZWQ2_BACCE</name>
<proteinExistence type="predicted"/>
<dbReference type="AlphaFoldDB" id="A0A2A8ZWQ2"/>
<sequence>MKLKKPLITTALGLSILSFGVTNNASADEINTENKPTIVDSNSIQDSKKSENIFLKDSKAPNNTSTVTTYAPLFSDPYAVAKSSSTVTEDYIYAKARAFNSNGSLISTNSNSANKSSFVSATANNSSIYYGGHYAIGNHTYKLSGYSDVNHETKAYW</sequence>